<dbReference type="Gramene" id="XM_028391215.1">
    <property type="protein sequence ID" value="XP_028247016.1"/>
    <property type="gene ID" value="LOC114424370"/>
</dbReference>
<reference evidence="2 3" key="1">
    <citation type="submission" date="2018-09" db="EMBL/GenBank/DDBJ databases">
        <title>A high-quality reference genome of wild soybean provides a powerful tool to mine soybean genomes.</title>
        <authorList>
            <person name="Xie M."/>
            <person name="Chung C.Y.L."/>
            <person name="Li M.-W."/>
            <person name="Wong F.-L."/>
            <person name="Chan T.-F."/>
            <person name="Lam H.-M."/>
        </authorList>
    </citation>
    <scope>NUCLEOTIDE SEQUENCE [LARGE SCALE GENOMIC DNA]</scope>
    <source>
        <strain evidence="3">cv. W05</strain>
        <tissue evidence="2">Hypocotyl of etiolated seedlings</tissue>
    </source>
</reference>
<accession>A0A445JNR5</accession>
<dbReference type="InterPro" id="IPR001623">
    <property type="entry name" value="DnaJ_domain"/>
</dbReference>
<name>A0A445JNR5_GLYSO</name>
<comment type="caution">
    <text evidence="2">The sequence shown here is derived from an EMBL/GenBank/DDBJ whole genome shotgun (WGS) entry which is preliminary data.</text>
</comment>
<dbReference type="Proteomes" id="UP000289340">
    <property type="component" value="Chromosome 8"/>
</dbReference>
<dbReference type="PRINTS" id="PR00625">
    <property type="entry name" value="JDOMAIN"/>
</dbReference>
<dbReference type="SMART" id="SM00271">
    <property type="entry name" value="DnaJ"/>
    <property type="match status" value="1"/>
</dbReference>
<evidence type="ECO:0000259" key="1">
    <source>
        <dbReference type="PROSITE" id="PS50076"/>
    </source>
</evidence>
<dbReference type="EMBL" id="QZWG01000008">
    <property type="protein sequence ID" value="RZC00091.1"/>
    <property type="molecule type" value="Genomic_DNA"/>
</dbReference>
<dbReference type="AlphaFoldDB" id="A0A445JNR5"/>
<dbReference type="InterPro" id="IPR036869">
    <property type="entry name" value="J_dom_sf"/>
</dbReference>
<dbReference type="PROSITE" id="PS50076">
    <property type="entry name" value="DNAJ_2"/>
    <property type="match status" value="1"/>
</dbReference>
<protein>
    <submittedName>
        <fullName evidence="2">Chaperone protein dnaJ 11, chloroplastic</fullName>
    </submittedName>
</protein>
<evidence type="ECO:0000313" key="3">
    <source>
        <dbReference type="Proteomes" id="UP000289340"/>
    </source>
</evidence>
<sequence>MAPTLNLSAVGIPLRFSSSFDRSASFPRRNSVRAVAEEAVETGRPAASLYDVLRVERDASPTEIKSAYRSLAKLLHPDAAVRRSPETDGGGGYVDGDFIQLRNAYETLSDPSAKAIYDMTLAAPHGGRHRRFSTPLIRNHSSAFYTTRRWETDQCW</sequence>
<dbReference type="PROSITE" id="PS00636">
    <property type="entry name" value="DNAJ_1"/>
    <property type="match status" value="1"/>
</dbReference>
<dbReference type="PANTHER" id="PTHR45432">
    <property type="entry name" value="CHAPERONE PROTEIN DNAJ 11, CHLOROPLASTIC-LIKE"/>
    <property type="match status" value="1"/>
</dbReference>
<dbReference type="Pfam" id="PF00226">
    <property type="entry name" value="DnaJ"/>
    <property type="match status" value="1"/>
</dbReference>
<dbReference type="PANTHER" id="PTHR45432:SF6">
    <property type="entry name" value="J DOMAIN-CONTAINING PROTEIN"/>
    <property type="match status" value="1"/>
</dbReference>
<organism evidence="2 3">
    <name type="scientific">Glycine soja</name>
    <name type="common">Wild soybean</name>
    <dbReference type="NCBI Taxonomy" id="3848"/>
    <lineage>
        <taxon>Eukaryota</taxon>
        <taxon>Viridiplantae</taxon>
        <taxon>Streptophyta</taxon>
        <taxon>Embryophyta</taxon>
        <taxon>Tracheophyta</taxon>
        <taxon>Spermatophyta</taxon>
        <taxon>Magnoliopsida</taxon>
        <taxon>eudicotyledons</taxon>
        <taxon>Gunneridae</taxon>
        <taxon>Pentapetalae</taxon>
        <taxon>rosids</taxon>
        <taxon>fabids</taxon>
        <taxon>Fabales</taxon>
        <taxon>Fabaceae</taxon>
        <taxon>Papilionoideae</taxon>
        <taxon>50 kb inversion clade</taxon>
        <taxon>NPAAA clade</taxon>
        <taxon>indigoferoid/millettioid clade</taxon>
        <taxon>Phaseoleae</taxon>
        <taxon>Glycine</taxon>
        <taxon>Glycine subgen. Soja</taxon>
    </lineage>
</organism>
<dbReference type="InterPro" id="IPR018253">
    <property type="entry name" value="DnaJ_domain_CS"/>
</dbReference>
<feature type="domain" description="J" evidence="1">
    <location>
        <begin position="48"/>
        <end position="121"/>
    </location>
</feature>
<dbReference type="Gene3D" id="1.10.287.110">
    <property type="entry name" value="DnaJ domain"/>
    <property type="match status" value="1"/>
</dbReference>
<evidence type="ECO:0000313" key="2">
    <source>
        <dbReference type="EMBL" id="RZC00091.1"/>
    </source>
</evidence>
<proteinExistence type="predicted"/>
<keyword evidence="3" id="KW-1185">Reference proteome</keyword>
<gene>
    <name evidence="2" type="ORF">D0Y65_022453</name>
</gene>
<dbReference type="SUPFAM" id="SSF46565">
    <property type="entry name" value="Chaperone J-domain"/>
    <property type="match status" value="1"/>
</dbReference>
<dbReference type="CDD" id="cd06257">
    <property type="entry name" value="DnaJ"/>
    <property type="match status" value="1"/>
</dbReference>